<proteinExistence type="inferred from homology"/>
<keyword evidence="10" id="KW-0732">Signal</keyword>
<dbReference type="InterPro" id="IPR018161">
    <property type="entry name" value="Wnt_CS"/>
</dbReference>
<reference evidence="11" key="1">
    <citation type="submission" date="2022-11" db="EMBL/GenBank/DDBJ databases">
        <title>Centuries of genome instability and evolution in soft-shell clam transmissible cancer (bioRxiv).</title>
        <authorList>
            <person name="Hart S.F.M."/>
            <person name="Yonemitsu M.A."/>
            <person name="Giersch R.M."/>
            <person name="Beal B.F."/>
            <person name="Arriagada G."/>
            <person name="Davis B.W."/>
            <person name="Ostrander E.A."/>
            <person name="Goff S.P."/>
            <person name="Metzger M.J."/>
        </authorList>
    </citation>
    <scope>NUCLEOTIDE SEQUENCE</scope>
    <source>
        <strain evidence="11">MELC-2E11</strain>
        <tissue evidence="11">Siphon/mantle</tissue>
    </source>
</reference>
<keyword evidence="3 9" id="KW-0217">Developmental protein</keyword>
<dbReference type="Pfam" id="PF00110">
    <property type="entry name" value="wnt"/>
    <property type="match status" value="1"/>
</dbReference>
<dbReference type="PRINTS" id="PR01349">
    <property type="entry name" value="WNTPROTEIN"/>
</dbReference>
<keyword evidence="12" id="KW-1185">Reference proteome</keyword>
<evidence type="ECO:0000256" key="5">
    <source>
        <dbReference type="ARBA" id="ARBA00022530"/>
    </source>
</evidence>
<comment type="function">
    <text evidence="9">Ligand for members of the frizzled family of seven transmembrane receptors.</text>
</comment>
<protein>
    <recommendedName>
        <fullName evidence="9">Protein Wnt</fullName>
    </recommendedName>
</protein>
<accession>A0ABY7DRU6</accession>
<keyword evidence="6 9" id="KW-0879">Wnt signaling pathway</keyword>
<keyword evidence="5" id="KW-0272">Extracellular matrix</keyword>
<dbReference type="InterPro" id="IPR043158">
    <property type="entry name" value="Wnt_C"/>
</dbReference>
<evidence type="ECO:0000256" key="7">
    <source>
        <dbReference type="ARBA" id="ARBA00023157"/>
    </source>
</evidence>
<keyword evidence="8" id="KW-0449">Lipoprotein</keyword>
<feature type="signal peptide" evidence="10">
    <location>
        <begin position="1"/>
        <end position="19"/>
    </location>
</feature>
<dbReference type="PANTHER" id="PTHR12027">
    <property type="entry name" value="WNT RELATED"/>
    <property type="match status" value="1"/>
</dbReference>
<evidence type="ECO:0000256" key="10">
    <source>
        <dbReference type="SAM" id="SignalP"/>
    </source>
</evidence>
<evidence type="ECO:0000256" key="1">
    <source>
        <dbReference type="ARBA" id="ARBA00004498"/>
    </source>
</evidence>
<dbReference type="EMBL" id="CP111014">
    <property type="protein sequence ID" value="WAQ98818.1"/>
    <property type="molecule type" value="Genomic_DNA"/>
</dbReference>
<evidence type="ECO:0000256" key="9">
    <source>
        <dbReference type="RuleBase" id="RU003500"/>
    </source>
</evidence>
<evidence type="ECO:0000256" key="3">
    <source>
        <dbReference type="ARBA" id="ARBA00022473"/>
    </source>
</evidence>
<organism evidence="11 12">
    <name type="scientific">Mya arenaria</name>
    <name type="common">Soft-shell clam</name>
    <dbReference type="NCBI Taxonomy" id="6604"/>
    <lineage>
        <taxon>Eukaryota</taxon>
        <taxon>Metazoa</taxon>
        <taxon>Spiralia</taxon>
        <taxon>Lophotrochozoa</taxon>
        <taxon>Mollusca</taxon>
        <taxon>Bivalvia</taxon>
        <taxon>Autobranchia</taxon>
        <taxon>Heteroconchia</taxon>
        <taxon>Euheterodonta</taxon>
        <taxon>Imparidentia</taxon>
        <taxon>Neoheterodontei</taxon>
        <taxon>Myida</taxon>
        <taxon>Myoidea</taxon>
        <taxon>Myidae</taxon>
        <taxon>Mya</taxon>
    </lineage>
</organism>
<comment type="subcellular location">
    <subcellularLocation>
        <location evidence="1 9">Secreted</location>
        <location evidence="1 9">Extracellular space</location>
        <location evidence="1 9">Extracellular matrix</location>
    </subcellularLocation>
</comment>
<keyword evidence="7" id="KW-1015">Disulfide bond</keyword>
<evidence type="ECO:0000256" key="8">
    <source>
        <dbReference type="ARBA" id="ARBA00023288"/>
    </source>
</evidence>
<dbReference type="SMART" id="SM00097">
    <property type="entry name" value="WNT1"/>
    <property type="match status" value="1"/>
</dbReference>
<evidence type="ECO:0000256" key="6">
    <source>
        <dbReference type="ARBA" id="ARBA00022687"/>
    </source>
</evidence>
<evidence type="ECO:0000256" key="2">
    <source>
        <dbReference type="ARBA" id="ARBA00005683"/>
    </source>
</evidence>
<evidence type="ECO:0000313" key="12">
    <source>
        <dbReference type="Proteomes" id="UP001164746"/>
    </source>
</evidence>
<dbReference type="CDD" id="cd19338">
    <property type="entry name" value="Wnt_Wnt6"/>
    <property type="match status" value="1"/>
</dbReference>
<evidence type="ECO:0000256" key="4">
    <source>
        <dbReference type="ARBA" id="ARBA00022525"/>
    </source>
</evidence>
<dbReference type="Gene3D" id="3.30.2460.20">
    <property type="match status" value="1"/>
</dbReference>
<keyword evidence="4" id="KW-0964">Secreted</keyword>
<dbReference type="PROSITE" id="PS00246">
    <property type="entry name" value="WNT1"/>
    <property type="match status" value="1"/>
</dbReference>
<evidence type="ECO:0000313" key="11">
    <source>
        <dbReference type="EMBL" id="WAQ98818.1"/>
    </source>
</evidence>
<dbReference type="Proteomes" id="UP001164746">
    <property type="component" value="Chromosome 3"/>
</dbReference>
<dbReference type="InterPro" id="IPR005817">
    <property type="entry name" value="Wnt"/>
</dbReference>
<gene>
    <name evidence="11" type="ORF">MAR_023191</name>
</gene>
<sequence length="342" mass="38481">MDRLIVLVCCVVTYLGVLGTSGGLSREQRQISDPVQECDNSPYLEPRQRALCQKETRLINVVGAGASMGIEECKHQFQGRRWNCTTFNNTDVFGNVINIQSRETAYIYAISSAGVMYSVTRACAQGSLEGCGCDDSVRSESTEGQFEWGGCSENLKYGSKFASDFVDNKDKEMDSFALMNLWNNKAGRLVTRKEVDLVCKCHGVSGSCSVKICWRKMRPFRSVGSVLKEKFDGASLMKVHRRKNKLRPVSKNMKRPSKQDLVYLENSPDFCEPNPKKGSLGTRGRQCDKDSYGLDGCNLMCCGRGYYTVVKEFTEDCDCKFFWCCRVVCNKCTFTKELNYCN</sequence>
<feature type="chain" id="PRO_5046015511" description="Protein Wnt" evidence="10">
    <location>
        <begin position="20"/>
        <end position="342"/>
    </location>
</feature>
<name>A0ABY7DRU6_MYAAR</name>
<comment type="similarity">
    <text evidence="2 9">Belongs to the Wnt family.</text>
</comment>
<dbReference type="InterPro" id="IPR009143">
    <property type="entry name" value="Wnt6"/>
</dbReference>
<dbReference type="PANTHER" id="PTHR12027:SF99">
    <property type="entry name" value="PROTEIN WNT"/>
    <property type="match status" value="1"/>
</dbReference>